<accession>A0ABT6P0J6</accession>
<feature type="domain" description="FHA" evidence="7">
    <location>
        <begin position="353"/>
        <end position="396"/>
    </location>
</feature>
<gene>
    <name evidence="9" type="ORF">QHF89_31370</name>
</gene>
<feature type="binding site" evidence="5">
    <location>
        <position position="69"/>
    </location>
    <ligand>
        <name>ATP</name>
        <dbReference type="ChEBI" id="CHEBI:30616"/>
    </ligand>
</feature>
<dbReference type="EMBL" id="JARZHI010000037">
    <property type="protein sequence ID" value="MDI1434041.1"/>
    <property type="molecule type" value="Genomic_DNA"/>
</dbReference>
<keyword evidence="4 5" id="KW-0067">ATP-binding</keyword>
<comment type="caution">
    <text evidence="9">The sequence shown here is derived from an EMBL/GenBank/DDBJ whole genome shotgun (WGS) entry which is preliminary data.</text>
</comment>
<evidence type="ECO:0000313" key="10">
    <source>
        <dbReference type="Proteomes" id="UP001160301"/>
    </source>
</evidence>
<dbReference type="InterPro" id="IPR000719">
    <property type="entry name" value="Prot_kinase_dom"/>
</dbReference>
<dbReference type="InterPro" id="IPR008271">
    <property type="entry name" value="Ser/Thr_kinase_AS"/>
</dbReference>
<evidence type="ECO:0000259" key="8">
    <source>
        <dbReference type="PROSITE" id="PS50011"/>
    </source>
</evidence>
<feature type="region of interest" description="Disordered" evidence="6">
    <location>
        <begin position="192"/>
        <end position="216"/>
    </location>
</feature>
<keyword evidence="1" id="KW-0808">Transferase</keyword>
<dbReference type="SMART" id="SM00220">
    <property type="entry name" value="S_TKc"/>
    <property type="match status" value="1"/>
</dbReference>
<protein>
    <submittedName>
        <fullName evidence="9">FHA domain-containing serine/threonine-protein kinase</fullName>
    </submittedName>
</protein>
<evidence type="ECO:0000256" key="1">
    <source>
        <dbReference type="ARBA" id="ARBA00022679"/>
    </source>
</evidence>
<dbReference type="InterPro" id="IPR011009">
    <property type="entry name" value="Kinase-like_dom_sf"/>
</dbReference>
<dbReference type="InterPro" id="IPR000253">
    <property type="entry name" value="FHA_dom"/>
</dbReference>
<dbReference type="Gene3D" id="3.30.200.20">
    <property type="entry name" value="Phosphorylase Kinase, domain 1"/>
    <property type="match status" value="1"/>
</dbReference>
<dbReference type="Gene3D" id="1.10.510.10">
    <property type="entry name" value="Transferase(Phosphotransferase) domain 1"/>
    <property type="match status" value="1"/>
</dbReference>
<evidence type="ECO:0000256" key="4">
    <source>
        <dbReference type="ARBA" id="ARBA00022840"/>
    </source>
</evidence>
<dbReference type="CDD" id="cd00060">
    <property type="entry name" value="FHA"/>
    <property type="match status" value="1"/>
</dbReference>
<dbReference type="InterPro" id="IPR008984">
    <property type="entry name" value="SMAD_FHA_dom_sf"/>
</dbReference>
<dbReference type="SMART" id="SM00240">
    <property type="entry name" value="FHA"/>
    <property type="match status" value="1"/>
</dbReference>
<dbReference type="Pfam" id="PF00498">
    <property type="entry name" value="FHA"/>
    <property type="match status" value="1"/>
</dbReference>
<evidence type="ECO:0000256" key="2">
    <source>
        <dbReference type="ARBA" id="ARBA00022741"/>
    </source>
</evidence>
<keyword evidence="2 5" id="KW-0547">Nucleotide-binding</keyword>
<evidence type="ECO:0000256" key="6">
    <source>
        <dbReference type="SAM" id="MobiDB-lite"/>
    </source>
</evidence>
<name>A0ABT6P0J6_9BACT</name>
<evidence type="ECO:0000256" key="5">
    <source>
        <dbReference type="PROSITE-ProRule" id="PRU10141"/>
    </source>
</evidence>
<proteinExistence type="predicted"/>
<dbReference type="PROSITE" id="PS50011">
    <property type="entry name" value="PROTEIN_KINASE_DOM"/>
    <property type="match status" value="1"/>
</dbReference>
<dbReference type="Gene3D" id="2.60.200.20">
    <property type="match status" value="1"/>
</dbReference>
<evidence type="ECO:0000256" key="3">
    <source>
        <dbReference type="ARBA" id="ARBA00022777"/>
    </source>
</evidence>
<evidence type="ECO:0000313" key="9">
    <source>
        <dbReference type="EMBL" id="MDI1434041.1"/>
    </source>
</evidence>
<evidence type="ECO:0000259" key="7">
    <source>
        <dbReference type="PROSITE" id="PS50006"/>
    </source>
</evidence>
<dbReference type="PROSITE" id="PS00107">
    <property type="entry name" value="PROTEIN_KINASE_ATP"/>
    <property type="match status" value="1"/>
</dbReference>
<dbReference type="PROSITE" id="PS50006">
    <property type="entry name" value="FHA_DOMAIN"/>
    <property type="match status" value="1"/>
</dbReference>
<keyword evidence="10" id="KW-1185">Reference proteome</keyword>
<dbReference type="InterPro" id="IPR017441">
    <property type="entry name" value="Protein_kinase_ATP_BS"/>
</dbReference>
<reference evidence="9 10" key="1">
    <citation type="submission" date="2023-04" db="EMBL/GenBank/DDBJ databases">
        <title>The genome sequence of Polyangium sorediatum DSM14670.</title>
        <authorList>
            <person name="Zhang X."/>
        </authorList>
    </citation>
    <scope>NUCLEOTIDE SEQUENCE [LARGE SCALE GENOMIC DNA]</scope>
    <source>
        <strain evidence="9 10">DSM 14670</strain>
    </source>
</reference>
<dbReference type="PROSITE" id="PS00108">
    <property type="entry name" value="PROTEIN_KINASE_ST"/>
    <property type="match status" value="1"/>
</dbReference>
<organism evidence="9 10">
    <name type="scientific">Polyangium sorediatum</name>
    <dbReference type="NCBI Taxonomy" id="889274"/>
    <lineage>
        <taxon>Bacteria</taxon>
        <taxon>Pseudomonadati</taxon>
        <taxon>Myxococcota</taxon>
        <taxon>Polyangia</taxon>
        <taxon>Polyangiales</taxon>
        <taxon>Polyangiaceae</taxon>
        <taxon>Polyangium</taxon>
    </lineage>
</organism>
<dbReference type="RefSeq" id="WP_284721159.1">
    <property type="nucleotide sequence ID" value="NZ_JARZHI010000037.1"/>
</dbReference>
<keyword evidence="3 9" id="KW-0418">Kinase</keyword>
<dbReference type="Pfam" id="PF00069">
    <property type="entry name" value="Pkinase"/>
    <property type="match status" value="1"/>
</dbReference>
<dbReference type="PANTHER" id="PTHR43289:SF30">
    <property type="entry name" value="NON-SPECIFIC SERINE_THREONINE PROTEIN KINASE"/>
    <property type="match status" value="1"/>
</dbReference>
<dbReference type="PANTHER" id="PTHR43289">
    <property type="entry name" value="MITOGEN-ACTIVATED PROTEIN KINASE KINASE KINASE 20-RELATED"/>
    <property type="match status" value="1"/>
</dbReference>
<dbReference type="GO" id="GO:0016301">
    <property type="term" value="F:kinase activity"/>
    <property type="evidence" value="ECO:0007669"/>
    <property type="project" value="UniProtKB-KW"/>
</dbReference>
<sequence length="582" mass="64046">MGNQHRPDPLGNEAADPLLVVTNRTPPPPITPGTVINDRYEIRLSLGKGGMGEVFLAFDRSTQQEVALKVVREESRMPGDDEALRQELLLARSVAHPNVCKVFDLAPSLWGPILVMEKIAGQTLHTHIRKKKAQGGYTADEFRKIAAEVCSGLAAIHAQGLVHGDLKPGNVMVSEGRTVILDFGFAQERARASARRPGAPPDGGTPNYMSPERLRNGGASVDDDVYAMVLTLWEMWTCRVPEPGYKPRARPMRQQIMFDVPAGLATDEVKQIFRGMNEDPTMRPQARHLRFFNPTQLTTSPIQLPRERLEPGPPPGRAQTAAFTPGAQSLLITYATNAPEIVGQILPLDKPIMTLGRRADQDLVIPEATVSGQHALLRCQSGSWTIEDLGSTNGSYAEFGFERKSQITFMHNGEVQVGECRLKLVSFGPESPSHKRARQYLAKRDGLTGLLVREHLMKAIDEDGLFAEWAEVNVQVARYELRGPNRQVSERPTILEMLALRKAAQRVVDLTEMLMLSLTPVVAGRTGPLKFVVSMVGHSLEEARHVVEQVLSQVQGTLPDSLELTATIVKGEPGRPARTLLD</sequence>
<dbReference type="Proteomes" id="UP001160301">
    <property type="component" value="Unassembled WGS sequence"/>
</dbReference>
<dbReference type="CDD" id="cd14014">
    <property type="entry name" value="STKc_PknB_like"/>
    <property type="match status" value="1"/>
</dbReference>
<feature type="domain" description="Protein kinase" evidence="8">
    <location>
        <begin position="40"/>
        <end position="296"/>
    </location>
</feature>
<dbReference type="SUPFAM" id="SSF49879">
    <property type="entry name" value="SMAD/FHA domain"/>
    <property type="match status" value="1"/>
</dbReference>
<dbReference type="SUPFAM" id="SSF56112">
    <property type="entry name" value="Protein kinase-like (PK-like)"/>
    <property type="match status" value="1"/>
</dbReference>